<dbReference type="Proteomes" id="UP000000707">
    <property type="component" value="Unassembled WGS sequence"/>
</dbReference>
<keyword evidence="8" id="KW-1185">Reference proteome</keyword>
<evidence type="ECO:0000313" key="8">
    <source>
        <dbReference type="Proteomes" id="UP000000707"/>
    </source>
</evidence>
<dbReference type="EMBL" id="GL996528">
    <property type="protein sequence ID" value="EGV60224.1"/>
    <property type="molecule type" value="Genomic_DNA"/>
</dbReference>
<sequence length="292" mass="33895">MSKSVGFQWGVKSNVNKPAVNSKHLHKTGVKKRRYDDEKPKVNTNTITKRTKFPIIKGERLPINRLIETLNRSSINLLLTDLVRIHPEICHTIYDLQPKVEVEDAMTILNTRVEDIHHNLPYKGDLENDYSYLRVKPYLNEFLNCLSDYILNYLPPVETNLIQSLQFIDYATNIIMKLPSFRNNEYKYIKLKCYEQMSNTWLIVLNNLIDESEDESEVQESLFNLIKVINDLDLKEKLSTYNHISVNKFDKVLEFINEKSALFNNLNNTSSSLGDLITVDYSNYSLAAPPST</sequence>
<evidence type="ECO:0000313" key="7">
    <source>
        <dbReference type="EMBL" id="EGV60224.1"/>
    </source>
</evidence>
<dbReference type="InterPro" id="IPR038422">
    <property type="entry name" value="Cut8/Sts1_sf"/>
</dbReference>
<dbReference type="HOGENOM" id="CLU_054606_2_0_1"/>
<comment type="subcellular location">
    <subcellularLocation>
        <location evidence="5">Cytoplasm</location>
    </subcellularLocation>
    <subcellularLocation>
        <location evidence="5">Nucleus</location>
    </subcellularLocation>
</comment>
<evidence type="ECO:0000256" key="2">
    <source>
        <dbReference type="ARBA" id="ARBA00016204"/>
    </source>
</evidence>
<keyword evidence="5" id="KW-0813">Transport</keyword>
<dbReference type="OrthoDB" id="10061064at2759"/>
<comment type="function">
    <text evidence="5">Involved in ubiquitin-mediated protein degradation. Regulatory factor in the ubiquitin/proteasome pathway that controls the turnover of proteasome substrates. Targets proteasomes to the nucleus and facilitates the degradation of nuclear proteins.</text>
</comment>
<dbReference type="PANTHER" id="PTHR28032:SF1">
    <property type="entry name" value="FI02826P"/>
    <property type="match status" value="1"/>
</dbReference>
<dbReference type="GO" id="GO:0071630">
    <property type="term" value="P:nuclear protein quality control by the ubiquitin-proteasome system"/>
    <property type="evidence" value="ECO:0007669"/>
    <property type="project" value="UniProtKB-UniRule"/>
</dbReference>
<dbReference type="PANTHER" id="PTHR28032">
    <property type="entry name" value="FI02826P"/>
    <property type="match status" value="1"/>
</dbReference>
<dbReference type="STRING" id="590646.G3BCW3"/>
<keyword evidence="4 5" id="KW-0539">Nucleus</keyword>
<feature type="compositionally biased region" description="Basic residues" evidence="6">
    <location>
        <begin position="23"/>
        <end position="33"/>
    </location>
</feature>
<dbReference type="GO" id="GO:0031965">
    <property type="term" value="C:nuclear membrane"/>
    <property type="evidence" value="ECO:0007669"/>
    <property type="project" value="TreeGrafter"/>
</dbReference>
<keyword evidence="3 5" id="KW-0653">Protein transport</keyword>
<organism evidence="8">
    <name type="scientific">Candida tenuis (strain ATCC 10573 / BCRC 21748 / CBS 615 / JCM 9827 / NBRC 10315 / NRRL Y-1498 / VKM Y-70)</name>
    <name type="common">Yeast</name>
    <name type="synonym">Yamadazyma tenuis</name>
    <dbReference type="NCBI Taxonomy" id="590646"/>
    <lineage>
        <taxon>Eukaryota</taxon>
        <taxon>Fungi</taxon>
        <taxon>Dikarya</taxon>
        <taxon>Ascomycota</taxon>
        <taxon>Saccharomycotina</taxon>
        <taxon>Pichiomycetes</taxon>
        <taxon>Debaryomycetaceae</taxon>
        <taxon>Yamadazyma</taxon>
    </lineage>
</organism>
<dbReference type="GO" id="GO:0005737">
    <property type="term" value="C:cytoplasm"/>
    <property type="evidence" value="ECO:0007669"/>
    <property type="project" value="UniProtKB-SubCell"/>
</dbReference>
<evidence type="ECO:0000256" key="4">
    <source>
        <dbReference type="ARBA" id="ARBA00023242"/>
    </source>
</evidence>
<dbReference type="KEGG" id="cten:18250875"/>
<evidence type="ECO:0000256" key="3">
    <source>
        <dbReference type="ARBA" id="ARBA00022927"/>
    </source>
</evidence>
<proteinExistence type="inferred from homology"/>
<dbReference type="GeneID" id="18250875"/>
<gene>
    <name evidence="7" type="ORF">CANTEDRAFT_99716</name>
</gene>
<name>G3BCW3_CANTC</name>
<dbReference type="eggNOG" id="ENOG502RNK4">
    <property type="taxonomic scope" value="Eukaryota"/>
</dbReference>
<protein>
    <recommendedName>
        <fullName evidence="2 5">Tethering factor for nuclear proteasome STS1</fullName>
    </recommendedName>
</protein>
<dbReference type="GO" id="GO:0070628">
    <property type="term" value="F:proteasome binding"/>
    <property type="evidence" value="ECO:0007669"/>
    <property type="project" value="TreeGrafter"/>
</dbReference>
<dbReference type="InterPro" id="IPR013868">
    <property type="entry name" value="Cut8/Sts1_fam"/>
</dbReference>
<dbReference type="AlphaFoldDB" id="G3BCW3"/>
<comment type="similarity">
    <text evidence="1 5">Belongs to the cut8/STS1 family.</text>
</comment>
<accession>G3BCW3</accession>
<dbReference type="Pfam" id="PF08559">
    <property type="entry name" value="Cut8"/>
    <property type="match status" value="1"/>
</dbReference>
<evidence type="ECO:0000256" key="5">
    <source>
        <dbReference type="RuleBase" id="RU368013"/>
    </source>
</evidence>
<comment type="subunit">
    <text evidence="5">Binds the proteasome.</text>
</comment>
<reference evidence="7 8" key="1">
    <citation type="journal article" date="2011" name="Proc. Natl. Acad. Sci. U.S.A.">
        <title>Comparative genomics of xylose-fermenting fungi for enhanced biofuel production.</title>
        <authorList>
            <person name="Wohlbach D.J."/>
            <person name="Kuo A."/>
            <person name="Sato T.K."/>
            <person name="Potts K.M."/>
            <person name="Salamov A.A."/>
            <person name="LaButti K.M."/>
            <person name="Sun H."/>
            <person name="Clum A."/>
            <person name="Pangilinan J.L."/>
            <person name="Lindquist E.A."/>
            <person name="Lucas S."/>
            <person name="Lapidus A."/>
            <person name="Jin M."/>
            <person name="Gunawan C."/>
            <person name="Balan V."/>
            <person name="Dale B.E."/>
            <person name="Jeffries T.W."/>
            <person name="Zinkel R."/>
            <person name="Barry K.W."/>
            <person name="Grigoriev I.V."/>
            <person name="Gasch A.P."/>
        </authorList>
    </citation>
    <scope>NUCLEOTIDE SEQUENCE [LARGE SCALE GENOMIC DNA]</scope>
    <source>
        <strain evidence="8">ATCC 10573 / BCRC 21748 / CBS 615 / JCM 9827 / NBRC 10315 / NRRL Y-1498 / VKM Y-70</strain>
    </source>
</reference>
<dbReference type="GO" id="GO:0015031">
    <property type="term" value="P:protein transport"/>
    <property type="evidence" value="ECO:0007669"/>
    <property type="project" value="UniProtKB-UniRule"/>
</dbReference>
<dbReference type="Gene3D" id="1.20.58.1590">
    <property type="entry name" value="Tethering factor for nuclear proteasome Cut8/Sts1"/>
    <property type="match status" value="1"/>
</dbReference>
<evidence type="ECO:0000256" key="1">
    <source>
        <dbReference type="ARBA" id="ARBA00006199"/>
    </source>
</evidence>
<feature type="region of interest" description="Disordered" evidence="6">
    <location>
        <begin position="18"/>
        <end position="41"/>
    </location>
</feature>
<keyword evidence="5" id="KW-0963">Cytoplasm</keyword>
<evidence type="ECO:0000256" key="6">
    <source>
        <dbReference type="SAM" id="MobiDB-lite"/>
    </source>
</evidence>
<dbReference type="GO" id="GO:0031144">
    <property type="term" value="P:proteasome localization"/>
    <property type="evidence" value="ECO:0007669"/>
    <property type="project" value="UniProtKB-UniRule"/>
</dbReference>